<dbReference type="Proteomes" id="UP000606172">
    <property type="component" value="Unassembled WGS sequence"/>
</dbReference>
<keyword evidence="2" id="KW-1185">Reference proteome</keyword>
<accession>A0A919RPJ3</accession>
<sequence length="53" mass="5778">MGNPRSGPNTLLACVDTLLADPVAYGRASKAMYHLAQDYRPDRIALQFIKAVS</sequence>
<organism evidence="1 2">
    <name type="scientific">Sinosporangium siamense</name>
    <dbReference type="NCBI Taxonomy" id="1367973"/>
    <lineage>
        <taxon>Bacteria</taxon>
        <taxon>Bacillati</taxon>
        <taxon>Actinomycetota</taxon>
        <taxon>Actinomycetes</taxon>
        <taxon>Streptosporangiales</taxon>
        <taxon>Streptosporangiaceae</taxon>
        <taxon>Sinosporangium</taxon>
    </lineage>
</organism>
<protein>
    <submittedName>
        <fullName evidence="1">Uncharacterized protein</fullName>
    </submittedName>
</protein>
<gene>
    <name evidence="1" type="ORF">Ssi02_77820</name>
</gene>
<name>A0A919RPJ3_9ACTN</name>
<evidence type="ECO:0000313" key="1">
    <source>
        <dbReference type="EMBL" id="GII97551.1"/>
    </source>
</evidence>
<dbReference type="EMBL" id="BOOW01000062">
    <property type="protein sequence ID" value="GII97551.1"/>
    <property type="molecule type" value="Genomic_DNA"/>
</dbReference>
<dbReference type="AlphaFoldDB" id="A0A919RPJ3"/>
<proteinExistence type="predicted"/>
<reference evidence="1" key="1">
    <citation type="submission" date="2021-01" db="EMBL/GenBank/DDBJ databases">
        <title>Whole genome shotgun sequence of Sinosporangium siamense NBRC 109515.</title>
        <authorList>
            <person name="Komaki H."/>
            <person name="Tamura T."/>
        </authorList>
    </citation>
    <scope>NUCLEOTIDE SEQUENCE</scope>
    <source>
        <strain evidence="1">NBRC 109515</strain>
    </source>
</reference>
<comment type="caution">
    <text evidence="1">The sequence shown here is derived from an EMBL/GenBank/DDBJ whole genome shotgun (WGS) entry which is preliminary data.</text>
</comment>
<evidence type="ECO:0000313" key="2">
    <source>
        <dbReference type="Proteomes" id="UP000606172"/>
    </source>
</evidence>